<name>A0A2Z2MJV5_9EURY</name>
<organism evidence="2 3">
    <name type="scientific">Thermococcus siculi</name>
    <dbReference type="NCBI Taxonomy" id="72803"/>
    <lineage>
        <taxon>Archaea</taxon>
        <taxon>Methanobacteriati</taxon>
        <taxon>Methanobacteriota</taxon>
        <taxon>Thermococci</taxon>
        <taxon>Thermococcales</taxon>
        <taxon>Thermococcaceae</taxon>
        <taxon>Thermococcus</taxon>
    </lineage>
</organism>
<keyword evidence="1" id="KW-0472">Membrane</keyword>
<dbReference type="KEGG" id="tsl:A3L11_00010"/>
<dbReference type="Proteomes" id="UP000250125">
    <property type="component" value="Chromosome"/>
</dbReference>
<dbReference type="GeneID" id="33316574"/>
<sequence>MFKVNWGRIGIYLGAVALIFAISSGIEPLAPLRIPSLILALFLTAGDIAEGTGRDVHARFLRVLGPAVAVFFLPVEGWNLALGTVLLGAGIAFMAPSLESHAHITRGAGLFIAFYGLSRLPPLKGYGSVFSYAGTAFLIGYAVAGMAERHPWAEPVERNLLGIGLLGGVLGLYASVRGTLAESHPELVFYGEWLVLVLGVAIAGSIAYSYVAEKDPEDYLLSQWKRHEAKTIERLGPEMGEARRAIEDFVVRGKKGPLLTFISYYGAGLFGDRERFGRIVSAIADYEGRRTSPLTPLWIRRRIERAELERRTRLVNDVLRELRSLMGWEA</sequence>
<keyword evidence="3" id="KW-1185">Reference proteome</keyword>
<accession>A0A2Z2MJV5</accession>
<dbReference type="EMBL" id="CP015103">
    <property type="protein sequence ID" value="ASJ07701.1"/>
    <property type="molecule type" value="Genomic_DNA"/>
</dbReference>
<feature type="transmembrane region" description="Helical" evidence="1">
    <location>
        <begin position="32"/>
        <end position="49"/>
    </location>
</feature>
<keyword evidence="1" id="KW-0812">Transmembrane</keyword>
<feature type="transmembrane region" description="Helical" evidence="1">
    <location>
        <begin position="9"/>
        <end position="26"/>
    </location>
</feature>
<evidence type="ECO:0000313" key="3">
    <source>
        <dbReference type="Proteomes" id="UP000250125"/>
    </source>
</evidence>
<feature type="transmembrane region" description="Helical" evidence="1">
    <location>
        <begin position="129"/>
        <end position="147"/>
    </location>
</feature>
<dbReference type="OrthoDB" id="102587at2157"/>
<protein>
    <submittedName>
        <fullName evidence="2">Uncharacterized protein</fullName>
    </submittedName>
</protein>
<dbReference type="AlphaFoldDB" id="A0A2Z2MJV5"/>
<proteinExistence type="predicted"/>
<evidence type="ECO:0000313" key="2">
    <source>
        <dbReference type="EMBL" id="ASJ07701.1"/>
    </source>
</evidence>
<dbReference type="RefSeq" id="WP_088854946.1">
    <property type="nucleotide sequence ID" value="NZ_CP015103.1"/>
</dbReference>
<feature type="transmembrane region" description="Helical" evidence="1">
    <location>
        <begin position="61"/>
        <end position="94"/>
    </location>
</feature>
<feature type="transmembrane region" description="Helical" evidence="1">
    <location>
        <begin position="188"/>
        <end position="211"/>
    </location>
</feature>
<gene>
    <name evidence="2" type="ORF">A3L11_00010</name>
</gene>
<reference evidence="2 3" key="1">
    <citation type="submission" date="2016-04" db="EMBL/GenBank/DDBJ databases">
        <title>Complete genome sequence of Thermococcus siculi type strain RG-20.</title>
        <authorList>
            <person name="Oger P.M."/>
        </authorList>
    </citation>
    <scope>NUCLEOTIDE SEQUENCE [LARGE SCALE GENOMIC DNA]</scope>
    <source>
        <strain evidence="2 3">RG-20</strain>
    </source>
</reference>
<feature type="transmembrane region" description="Helical" evidence="1">
    <location>
        <begin position="159"/>
        <end position="176"/>
    </location>
</feature>
<keyword evidence="1" id="KW-1133">Transmembrane helix</keyword>
<evidence type="ECO:0000256" key="1">
    <source>
        <dbReference type="SAM" id="Phobius"/>
    </source>
</evidence>